<evidence type="ECO:0000313" key="2">
    <source>
        <dbReference type="EMBL" id="AGS33855.1"/>
    </source>
</evidence>
<dbReference type="STRING" id="1224163.B841_01860"/>
<gene>
    <name evidence="2" type="ORF">B841_01860</name>
</gene>
<dbReference type="NCBIfam" id="NF040480">
    <property type="entry name" value="CGLAU_01105_fam"/>
    <property type="match status" value="1"/>
</dbReference>
<dbReference type="RefSeq" id="WP_020933790.1">
    <property type="nucleotide sequence ID" value="NC_021915.1"/>
</dbReference>
<name>S5T009_9CORY</name>
<dbReference type="EMBL" id="CP003924">
    <property type="protein sequence ID" value="AGS33855.1"/>
    <property type="molecule type" value="Genomic_DNA"/>
</dbReference>
<feature type="compositionally biased region" description="Basic and acidic residues" evidence="1">
    <location>
        <begin position="40"/>
        <end position="56"/>
    </location>
</feature>
<sequence>MAEHQPPKDSRDDDPSLLENLKQAGGALGGVVSEFTGNYRADREAVHDQGGEHALDDPDEEEGTVAEQLRAAGAEARQKYAQGSGFGAVRDAAGALAGRAGGIVRDVASSATRAADATRESEVAGEAASAVSGAWSSVRGRMDGAVSSARGRLDRTKDGQDDDMADEGAGNIIEGEVISSETTETPSDKEK</sequence>
<dbReference type="HOGENOM" id="CLU_1419349_0_0_11"/>
<dbReference type="PATRIC" id="fig|1224163.3.peg.377"/>
<dbReference type="KEGG" id="cmd:B841_01860"/>
<dbReference type="AlphaFoldDB" id="S5T009"/>
<feature type="compositionally biased region" description="Basic and acidic residues" evidence="1">
    <location>
        <begin position="1"/>
        <end position="14"/>
    </location>
</feature>
<protein>
    <submittedName>
        <fullName evidence="2">Uncharacterized protein</fullName>
    </submittedName>
</protein>
<feature type="region of interest" description="Disordered" evidence="1">
    <location>
        <begin position="109"/>
        <end position="191"/>
    </location>
</feature>
<dbReference type="Proteomes" id="UP000015388">
    <property type="component" value="Chromosome"/>
</dbReference>
<feature type="compositionally biased region" description="Low complexity" evidence="1">
    <location>
        <begin position="124"/>
        <end position="139"/>
    </location>
</feature>
<feature type="region of interest" description="Disordered" evidence="1">
    <location>
        <begin position="1"/>
        <end position="25"/>
    </location>
</feature>
<evidence type="ECO:0000313" key="3">
    <source>
        <dbReference type="Proteomes" id="UP000015388"/>
    </source>
</evidence>
<accession>S5T009</accession>
<reference evidence="2 3" key="1">
    <citation type="submission" date="2012-11" db="EMBL/GenBank/DDBJ databases">
        <title>The complete genome sequence of Corynebacterium maris Coryn-1 (=DSM 45190).</title>
        <authorList>
            <person name="Schaffert L."/>
            <person name="Albersmeier A."/>
            <person name="Kalinowski J."/>
            <person name="Ruckert C."/>
        </authorList>
    </citation>
    <scope>NUCLEOTIDE SEQUENCE [LARGE SCALE GENOMIC DNA]</scope>
    <source>
        <strain evidence="3">Coryn-1</strain>
    </source>
</reference>
<feature type="region of interest" description="Disordered" evidence="1">
    <location>
        <begin position="39"/>
        <end position="63"/>
    </location>
</feature>
<evidence type="ECO:0000256" key="1">
    <source>
        <dbReference type="SAM" id="MobiDB-lite"/>
    </source>
</evidence>
<proteinExistence type="predicted"/>
<keyword evidence="3" id="KW-1185">Reference proteome</keyword>
<organism evidence="2 3">
    <name type="scientific">Corynebacterium maris DSM 45190</name>
    <dbReference type="NCBI Taxonomy" id="1224163"/>
    <lineage>
        <taxon>Bacteria</taxon>
        <taxon>Bacillati</taxon>
        <taxon>Actinomycetota</taxon>
        <taxon>Actinomycetes</taxon>
        <taxon>Mycobacteriales</taxon>
        <taxon>Corynebacteriaceae</taxon>
        <taxon>Corynebacterium</taxon>
    </lineage>
</organism>